<gene>
    <name evidence="1" type="ORF">PACLA_8A021166</name>
</gene>
<evidence type="ECO:0000313" key="1">
    <source>
        <dbReference type="EMBL" id="CAB4000917.1"/>
    </source>
</evidence>
<reference evidence="1" key="1">
    <citation type="submission" date="2020-04" db="EMBL/GenBank/DDBJ databases">
        <authorList>
            <person name="Alioto T."/>
            <person name="Alioto T."/>
            <person name="Gomez Garrido J."/>
        </authorList>
    </citation>
    <scope>NUCLEOTIDE SEQUENCE</scope>
    <source>
        <strain evidence="1">A484AB</strain>
    </source>
</reference>
<dbReference type="Proteomes" id="UP001152795">
    <property type="component" value="Unassembled WGS sequence"/>
</dbReference>
<keyword evidence="2" id="KW-1185">Reference proteome</keyword>
<protein>
    <submittedName>
        <fullName evidence="1">Uncharacterized protein</fullName>
    </submittedName>
</protein>
<dbReference type="PANTHER" id="PTHR46704">
    <property type="entry name" value="CXC DOMAIN-CONTAINING PROTEIN-RELATED"/>
    <property type="match status" value="1"/>
</dbReference>
<dbReference type="EMBL" id="CACRXK020003960">
    <property type="protein sequence ID" value="CAB4000917.1"/>
    <property type="molecule type" value="Genomic_DNA"/>
</dbReference>
<accession>A0A6S7HCJ6</accession>
<dbReference type="PANTHER" id="PTHR46704:SF9">
    <property type="entry name" value="BHLH DOMAIN-CONTAINING PROTEIN"/>
    <property type="match status" value="1"/>
</dbReference>
<proteinExistence type="predicted"/>
<comment type="caution">
    <text evidence="1">The sequence shown here is derived from an EMBL/GenBank/DDBJ whole genome shotgun (WGS) entry which is preliminary data.</text>
</comment>
<sequence length="155" mass="17099">MGVFSAKQRDQDQIGRALCSMCSQITGIRSTPKSEVLLLPIIDLNPSDESCIYSTLVYIEDQAEKLDIPTPCITFDQPLWLKATDIIKAKSMKIVFRLGGCHTMMSFMGGIGSMMKCSWLKEALETVYGPNAVIHIMSGKAFSRALRGHLLLGLL</sequence>
<name>A0A6S7HCJ6_PARCT</name>
<dbReference type="AlphaFoldDB" id="A0A6S7HCJ6"/>
<dbReference type="OrthoDB" id="6753017at2759"/>
<organism evidence="1 2">
    <name type="scientific">Paramuricea clavata</name>
    <name type="common">Red gorgonian</name>
    <name type="synonym">Violescent sea-whip</name>
    <dbReference type="NCBI Taxonomy" id="317549"/>
    <lineage>
        <taxon>Eukaryota</taxon>
        <taxon>Metazoa</taxon>
        <taxon>Cnidaria</taxon>
        <taxon>Anthozoa</taxon>
        <taxon>Octocorallia</taxon>
        <taxon>Malacalcyonacea</taxon>
        <taxon>Plexauridae</taxon>
        <taxon>Paramuricea</taxon>
    </lineage>
</organism>
<evidence type="ECO:0000313" key="2">
    <source>
        <dbReference type="Proteomes" id="UP001152795"/>
    </source>
</evidence>